<feature type="non-terminal residue" evidence="1">
    <location>
        <position position="41"/>
    </location>
</feature>
<comment type="caution">
    <text evidence="1">The sequence shown here is derived from an EMBL/GenBank/DDBJ whole genome shotgun (WGS) entry which is preliminary data.</text>
</comment>
<name>A0A0F9PIT6_9ZZZZ</name>
<evidence type="ECO:0000313" key="1">
    <source>
        <dbReference type="EMBL" id="KKN00911.1"/>
    </source>
</evidence>
<reference evidence="1" key="1">
    <citation type="journal article" date="2015" name="Nature">
        <title>Complex archaea that bridge the gap between prokaryotes and eukaryotes.</title>
        <authorList>
            <person name="Spang A."/>
            <person name="Saw J.H."/>
            <person name="Jorgensen S.L."/>
            <person name="Zaremba-Niedzwiedzka K."/>
            <person name="Martijn J."/>
            <person name="Lind A.E."/>
            <person name="van Eijk R."/>
            <person name="Schleper C."/>
            <person name="Guy L."/>
            <person name="Ettema T.J."/>
        </authorList>
    </citation>
    <scope>NUCLEOTIDE SEQUENCE</scope>
</reference>
<gene>
    <name evidence="1" type="ORF">LCGC14_1132940</name>
</gene>
<dbReference type="AlphaFoldDB" id="A0A0F9PIT6"/>
<organism evidence="1">
    <name type="scientific">marine sediment metagenome</name>
    <dbReference type="NCBI Taxonomy" id="412755"/>
    <lineage>
        <taxon>unclassified sequences</taxon>
        <taxon>metagenomes</taxon>
        <taxon>ecological metagenomes</taxon>
    </lineage>
</organism>
<proteinExistence type="predicted"/>
<accession>A0A0F9PIT6</accession>
<dbReference type="EMBL" id="LAZR01005320">
    <property type="protein sequence ID" value="KKN00911.1"/>
    <property type="molecule type" value="Genomic_DNA"/>
</dbReference>
<protein>
    <submittedName>
        <fullName evidence="1">Uncharacterized protein</fullName>
    </submittedName>
</protein>
<sequence length="41" mass="4913">MYETYTMFYDNERAMRWGIANMQKQGWEVVSVKATDQGWSC</sequence>